<evidence type="ECO:0000313" key="2">
    <source>
        <dbReference type="Proteomes" id="UP000245119"/>
    </source>
</evidence>
<sequence length="554" mass="64094">MAQEIKKFRLVDAVSLIPMSEPIVGISGVVENTNHQGSDFKCQICNFQCSITSILHHLVSFQHRMEFLKRYKADIYNEVIKLVSRNQQNEMVKRKCLEIQALEGRGLPQRRAQNMALSNNRAKNDDKPAQMEPGFIVFPTFDKTQGTLTPAQKTQAILTLRLLLLDEFSKRGIPPHVTRQIVEARLQLLEEYEKQGVPFHIAKERVIHEEERWNLLVDFERQSLSFEEAEQRIDRRFQLLNMYEKQACSGQMQHRKSSERKWSSLTACGSGEAASTCAPEGYSADFQERKSMESFSPTLVSRLVKRLADYRRLKEEVEVVTPTKTLEKDPEEAITNRIGKLLQKLVSQNVTVTQADREIENYKITEKVSNSFQPKDLRNMSETEREQLQEEFERSCREEIQNLFALLLEHQVPSDEAKARLQTLKVAHENRRQALFSADFIRDRNREKICASRVIDVYFLLFMKFKTNKASALQSRGRYPSREEGNSQRMVNILGERNFLEVSAIRTNEENFHPEDTHCYPSKIRQEDVAVNVGQEHILGRAVVEAVVRTSQTS</sequence>
<comment type="caution">
    <text evidence="1">The sequence shown here is derived from an EMBL/GenBank/DDBJ whole genome shotgun (WGS) entry which is preliminary data.</text>
</comment>
<dbReference type="OrthoDB" id="10600402at2759"/>
<dbReference type="Proteomes" id="UP000245119">
    <property type="component" value="Linkage Group LG5"/>
</dbReference>
<dbReference type="AlphaFoldDB" id="A0A2T7PB00"/>
<proteinExistence type="predicted"/>
<name>A0A2T7PB00_POMCA</name>
<dbReference type="EMBL" id="PZQS01000005">
    <property type="protein sequence ID" value="PVD30588.1"/>
    <property type="molecule type" value="Genomic_DNA"/>
</dbReference>
<accession>A0A2T7PB00</accession>
<evidence type="ECO:0000313" key="1">
    <source>
        <dbReference type="EMBL" id="PVD30588.1"/>
    </source>
</evidence>
<organism evidence="1 2">
    <name type="scientific">Pomacea canaliculata</name>
    <name type="common">Golden apple snail</name>
    <dbReference type="NCBI Taxonomy" id="400727"/>
    <lineage>
        <taxon>Eukaryota</taxon>
        <taxon>Metazoa</taxon>
        <taxon>Spiralia</taxon>
        <taxon>Lophotrochozoa</taxon>
        <taxon>Mollusca</taxon>
        <taxon>Gastropoda</taxon>
        <taxon>Caenogastropoda</taxon>
        <taxon>Architaenioglossa</taxon>
        <taxon>Ampullarioidea</taxon>
        <taxon>Ampullariidae</taxon>
        <taxon>Pomacea</taxon>
    </lineage>
</organism>
<reference evidence="1 2" key="1">
    <citation type="submission" date="2018-04" db="EMBL/GenBank/DDBJ databases">
        <title>The genome of golden apple snail Pomacea canaliculata provides insight into stress tolerance and invasive adaptation.</title>
        <authorList>
            <person name="Liu C."/>
            <person name="Liu B."/>
            <person name="Ren Y."/>
            <person name="Zhang Y."/>
            <person name="Wang H."/>
            <person name="Li S."/>
            <person name="Jiang F."/>
            <person name="Yin L."/>
            <person name="Zhang G."/>
            <person name="Qian W."/>
            <person name="Fan W."/>
        </authorList>
    </citation>
    <scope>NUCLEOTIDE SEQUENCE [LARGE SCALE GENOMIC DNA]</scope>
    <source>
        <strain evidence="1">SZHN2017</strain>
        <tissue evidence="1">Muscle</tissue>
    </source>
</reference>
<keyword evidence="2" id="KW-1185">Reference proteome</keyword>
<protein>
    <submittedName>
        <fullName evidence="1">Uncharacterized protein</fullName>
    </submittedName>
</protein>
<gene>
    <name evidence="1" type="ORF">C0Q70_09860</name>
</gene>